<proteinExistence type="inferred from homology"/>
<feature type="compositionally biased region" description="Basic and acidic residues" evidence="6">
    <location>
        <begin position="380"/>
        <end position="391"/>
    </location>
</feature>
<dbReference type="Pfam" id="PF00083">
    <property type="entry name" value="Sugar_tr"/>
    <property type="match status" value="1"/>
</dbReference>
<gene>
    <name evidence="9" type="ORF">LTR09_006820</name>
</gene>
<dbReference type="InterPro" id="IPR036259">
    <property type="entry name" value="MFS_trans_sf"/>
</dbReference>
<evidence type="ECO:0000313" key="10">
    <source>
        <dbReference type="Proteomes" id="UP001271007"/>
    </source>
</evidence>
<dbReference type="Proteomes" id="UP001271007">
    <property type="component" value="Unassembled WGS sequence"/>
</dbReference>
<feature type="transmembrane region" description="Helical" evidence="7">
    <location>
        <begin position="176"/>
        <end position="199"/>
    </location>
</feature>
<comment type="subcellular location">
    <subcellularLocation>
        <location evidence="1">Membrane</location>
        <topology evidence="1">Multi-pass membrane protein</topology>
    </subcellularLocation>
</comment>
<feature type="transmembrane region" description="Helical" evidence="7">
    <location>
        <begin position="247"/>
        <end position="264"/>
    </location>
</feature>
<keyword evidence="4 7" id="KW-1133">Transmembrane helix</keyword>
<evidence type="ECO:0000256" key="5">
    <source>
        <dbReference type="ARBA" id="ARBA00023136"/>
    </source>
</evidence>
<feature type="transmembrane region" description="Helical" evidence="7">
    <location>
        <begin position="211"/>
        <end position="235"/>
    </location>
</feature>
<feature type="domain" description="Major facilitator superfamily (MFS) profile" evidence="8">
    <location>
        <begin position="1"/>
        <end position="302"/>
    </location>
</feature>
<dbReference type="PANTHER" id="PTHR48022">
    <property type="entry name" value="PLASTIDIC GLUCOSE TRANSPORTER 4"/>
    <property type="match status" value="1"/>
</dbReference>
<dbReference type="AlphaFoldDB" id="A0AAJ0DDX2"/>
<name>A0AAJ0DDX2_9PEZI</name>
<feature type="transmembrane region" description="Helical" evidence="7">
    <location>
        <begin position="276"/>
        <end position="299"/>
    </location>
</feature>
<feature type="transmembrane region" description="Helical" evidence="7">
    <location>
        <begin position="110"/>
        <end position="132"/>
    </location>
</feature>
<evidence type="ECO:0000256" key="6">
    <source>
        <dbReference type="SAM" id="MobiDB-lite"/>
    </source>
</evidence>
<dbReference type="Gene3D" id="1.20.1250.20">
    <property type="entry name" value="MFS general substrate transporter like domains"/>
    <property type="match status" value="1"/>
</dbReference>
<keyword evidence="5 7" id="KW-0472">Membrane</keyword>
<feature type="region of interest" description="Disordered" evidence="6">
    <location>
        <begin position="354"/>
        <end position="437"/>
    </location>
</feature>
<evidence type="ECO:0000256" key="2">
    <source>
        <dbReference type="ARBA" id="ARBA00010992"/>
    </source>
</evidence>
<feature type="transmembrane region" description="Helical" evidence="7">
    <location>
        <begin position="152"/>
        <end position="169"/>
    </location>
</feature>
<evidence type="ECO:0000259" key="8">
    <source>
        <dbReference type="PROSITE" id="PS50850"/>
    </source>
</evidence>
<evidence type="ECO:0000256" key="7">
    <source>
        <dbReference type="SAM" id="Phobius"/>
    </source>
</evidence>
<dbReference type="SUPFAM" id="SSF103473">
    <property type="entry name" value="MFS general substrate transporter"/>
    <property type="match status" value="1"/>
</dbReference>
<sequence>MGLYGSIFSIGSLVAPRSHRIPSILQAFPSLLQFVLLYWVPESPRWLIAQDRTHEALHILAKFHANGDQLDPTVMFEYAEIKETIRLEHLIKKQTSFLDFLKTRGNRYRLFLIVTLGFFSQWSGGGLVAYYFNLILKSIGTKDADTSLQLNGALNILSLFVSVGCAFLVDKLGRRPLFLISSSSMLVIYVVWTFCTALYQVDHNMSAGKVVVAMIFLYSISYAIAWSGLLVAYTVEILPFKLRAKGLMLMNVFVQSALVFNQYANPVGWKAFSPHSWRFLLIYYCLLAVEFFVIAWCYVETKGPTLEEIAKIFDGDRAETGIAHLQDVKADLHAGQRRVQDVMEKFGTFAKVESVPMEDRSGRSNSSRGGSGGSLSNWRHGGERPRPRSERLPAMPRRNNSGHENLLPTSPSRVERFPSVRSPTRNPARPPRHEDDF</sequence>
<evidence type="ECO:0000256" key="3">
    <source>
        <dbReference type="ARBA" id="ARBA00022692"/>
    </source>
</evidence>
<accession>A0AAJ0DDX2</accession>
<dbReference type="GO" id="GO:0016020">
    <property type="term" value="C:membrane"/>
    <property type="evidence" value="ECO:0007669"/>
    <property type="project" value="UniProtKB-SubCell"/>
</dbReference>
<feature type="compositionally biased region" description="Polar residues" evidence="6">
    <location>
        <begin position="398"/>
        <end position="412"/>
    </location>
</feature>
<dbReference type="InterPro" id="IPR005828">
    <property type="entry name" value="MFS_sugar_transport-like"/>
</dbReference>
<protein>
    <recommendedName>
        <fullName evidence="8">Major facilitator superfamily (MFS) profile domain-containing protein</fullName>
    </recommendedName>
</protein>
<keyword evidence="10" id="KW-1185">Reference proteome</keyword>
<comment type="caution">
    <text evidence="9">The sequence shown here is derived from an EMBL/GenBank/DDBJ whole genome shotgun (WGS) entry which is preliminary data.</text>
</comment>
<evidence type="ECO:0000256" key="4">
    <source>
        <dbReference type="ARBA" id="ARBA00022989"/>
    </source>
</evidence>
<dbReference type="GO" id="GO:0005351">
    <property type="term" value="F:carbohydrate:proton symporter activity"/>
    <property type="evidence" value="ECO:0007669"/>
    <property type="project" value="TreeGrafter"/>
</dbReference>
<comment type="similarity">
    <text evidence="2">Belongs to the major facilitator superfamily. Sugar transporter (TC 2.A.1.1) family.</text>
</comment>
<reference evidence="9" key="1">
    <citation type="submission" date="2023-04" db="EMBL/GenBank/DDBJ databases">
        <title>Black Yeasts Isolated from many extreme environments.</title>
        <authorList>
            <person name="Coleine C."/>
            <person name="Stajich J.E."/>
            <person name="Selbmann L."/>
        </authorList>
    </citation>
    <scope>NUCLEOTIDE SEQUENCE</scope>
    <source>
        <strain evidence="9">CCFEE 5312</strain>
    </source>
</reference>
<dbReference type="InterPro" id="IPR020846">
    <property type="entry name" value="MFS_dom"/>
</dbReference>
<dbReference type="InterPro" id="IPR050360">
    <property type="entry name" value="MFS_Sugar_Transporters"/>
</dbReference>
<organism evidence="9 10">
    <name type="scientific">Extremus antarcticus</name>
    <dbReference type="NCBI Taxonomy" id="702011"/>
    <lineage>
        <taxon>Eukaryota</taxon>
        <taxon>Fungi</taxon>
        <taxon>Dikarya</taxon>
        <taxon>Ascomycota</taxon>
        <taxon>Pezizomycotina</taxon>
        <taxon>Dothideomycetes</taxon>
        <taxon>Dothideomycetidae</taxon>
        <taxon>Mycosphaerellales</taxon>
        <taxon>Extremaceae</taxon>
        <taxon>Extremus</taxon>
    </lineage>
</organism>
<dbReference type="PROSITE" id="PS50850">
    <property type="entry name" value="MFS"/>
    <property type="match status" value="1"/>
</dbReference>
<evidence type="ECO:0000313" key="9">
    <source>
        <dbReference type="EMBL" id="KAK3052228.1"/>
    </source>
</evidence>
<keyword evidence="3 7" id="KW-0812">Transmembrane</keyword>
<dbReference type="EMBL" id="JAWDJX010000022">
    <property type="protein sequence ID" value="KAK3052228.1"/>
    <property type="molecule type" value="Genomic_DNA"/>
</dbReference>
<dbReference type="PANTHER" id="PTHR48022:SF31">
    <property type="entry name" value="HEXOSE TRANSPORTER"/>
    <property type="match status" value="1"/>
</dbReference>
<evidence type="ECO:0000256" key="1">
    <source>
        <dbReference type="ARBA" id="ARBA00004141"/>
    </source>
</evidence>